<protein>
    <submittedName>
        <fullName evidence="2">Uncharacterized protein</fullName>
    </submittedName>
</protein>
<feature type="region of interest" description="Disordered" evidence="1">
    <location>
        <begin position="1"/>
        <end position="53"/>
    </location>
</feature>
<dbReference type="EMBL" id="OX459948">
    <property type="protein sequence ID" value="CAI9155393.1"/>
    <property type="molecule type" value="Genomic_DNA"/>
</dbReference>
<sequence length="86" mass="8633">MGLQSRKADAPRAVGQARQAAPRSLADSGDGGSGPRSTLVPSSEGAVETPKEWAQAASLAELSGKPTTLPYKGFSLPACPPGGSKL</sequence>
<name>A0ABN8Y1A7_RANTA</name>
<gene>
    <name evidence="2" type="ORF">MRATA1EN1_LOCUS4355</name>
</gene>
<evidence type="ECO:0000313" key="2">
    <source>
        <dbReference type="EMBL" id="CAI9155393.1"/>
    </source>
</evidence>
<dbReference type="Proteomes" id="UP001176941">
    <property type="component" value="Chromosome 12"/>
</dbReference>
<keyword evidence="3" id="KW-1185">Reference proteome</keyword>
<accession>A0ABN8Y1A7</accession>
<feature type="region of interest" description="Disordered" evidence="1">
    <location>
        <begin position="65"/>
        <end position="86"/>
    </location>
</feature>
<evidence type="ECO:0000256" key="1">
    <source>
        <dbReference type="SAM" id="MobiDB-lite"/>
    </source>
</evidence>
<organism evidence="2 3">
    <name type="scientific">Rangifer tarandus platyrhynchus</name>
    <name type="common">Svalbard reindeer</name>
    <dbReference type="NCBI Taxonomy" id="3082113"/>
    <lineage>
        <taxon>Eukaryota</taxon>
        <taxon>Metazoa</taxon>
        <taxon>Chordata</taxon>
        <taxon>Craniata</taxon>
        <taxon>Vertebrata</taxon>
        <taxon>Euteleostomi</taxon>
        <taxon>Mammalia</taxon>
        <taxon>Eutheria</taxon>
        <taxon>Laurasiatheria</taxon>
        <taxon>Artiodactyla</taxon>
        <taxon>Ruminantia</taxon>
        <taxon>Pecora</taxon>
        <taxon>Cervidae</taxon>
        <taxon>Odocoileinae</taxon>
        <taxon>Rangifer</taxon>
    </lineage>
</organism>
<proteinExistence type="predicted"/>
<feature type="compositionally biased region" description="Basic and acidic residues" evidence="1">
    <location>
        <begin position="1"/>
        <end position="10"/>
    </location>
</feature>
<reference evidence="2" key="1">
    <citation type="submission" date="2023-04" db="EMBL/GenBank/DDBJ databases">
        <authorList>
            <consortium name="ELIXIR-Norway"/>
        </authorList>
    </citation>
    <scope>NUCLEOTIDE SEQUENCE [LARGE SCALE GENOMIC DNA]</scope>
</reference>
<evidence type="ECO:0000313" key="3">
    <source>
        <dbReference type="Proteomes" id="UP001176941"/>
    </source>
</evidence>